<dbReference type="PROSITE" id="PS01124">
    <property type="entry name" value="HTH_ARAC_FAMILY_2"/>
    <property type="match status" value="1"/>
</dbReference>
<dbReference type="SMART" id="SM00342">
    <property type="entry name" value="HTH_ARAC"/>
    <property type="match status" value="1"/>
</dbReference>
<dbReference type="PRINTS" id="PR00032">
    <property type="entry name" value="HTHARAC"/>
</dbReference>
<proteinExistence type="predicted"/>
<keyword evidence="3" id="KW-0804">Transcription</keyword>
<dbReference type="InterPro" id="IPR020449">
    <property type="entry name" value="Tscrpt_reg_AraC-type_HTH"/>
</dbReference>
<reference evidence="5 6" key="1">
    <citation type="submission" date="2017-07" db="EMBL/GenBank/DDBJ databases">
        <title>Draft whole genome sequences of clinical Proprionibacteriaceae strains.</title>
        <authorList>
            <person name="Bernier A.-M."/>
            <person name="Bernard K."/>
            <person name="Domingo M.-C."/>
        </authorList>
    </citation>
    <scope>NUCLEOTIDE SEQUENCE [LARGE SCALE GENOMIC DNA]</scope>
    <source>
        <strain evidence="5 6">NML 030167</strain>
    </source>
</reference>
<sequence length="264" mass="29092">MERAHLRDPRDERFTIHRYPPGPELSGLIRRYWIPVWKVPAGQRSEQKVLQYPICLAITTPAYSRFVGPNRGLSITVLEGNSWGFGVMFTPAAGALLLGGSVARLTDAFIDLDSVEAFAGVTEQLLALMTPDPHDAVAHAAGRSVIEDRLRGLLPLDEESALVNAIVERVESDESVRSVGELGEVFGLGERTLQRLLGRRIGLSPLWLIRRHRLHEAADRLGQGIGSLAEVATELGYADQAHFSRDFKTATGWTPGEFARLRHG</sequence>
<evidence type="ECO:0000256" key="2">
    <source>
        <dbReference type="ARBA" id="ARBA00023125"/>
    </source>
</evidence>
<dbReference type="Gene3D" id="1.10.10.60">
    <property type="entry name" value="Homeodomain-like"/>
    <property type="match status" value="1"/>
</dbReference>
<evidence type="ECO:0000313" key="6">
    <source>
        <dbReference type="Proteomes" id="UP000215896"/>
    </source>
</evidence>
<dbReference type="GO" id="GO:0003700">
    <property type="term" value="F:DNA-binding transcription factor activity"/>
    <property type="evidence" value="ECO:0007669"/>
    <property type="project" value="InterPro"/>
</dbReference>
<dbReference type="PROSITE" id="PS00041">
    <property type="entry name" value="HTH_ARAC_FAMILY_1"/>
    <property type="match status" value="1"/>
</dbReference>
<dbReference type="Proteomes" id="UP000215896">
    <property type="component" value="Unassembled WGS sequence"/>
</dbReference>
<dbReference type="PANTHER" id="PTHR46796">
    <property type="entry name" value="HTH-TYPE TRANSCRIPTIONAL ACTIVATOR RHAS-RELATED"/>
    <property type="match status" value="1"/>
</dbReference>
<evidence type="ECO:0000256" key="3">
    <source>
        <dbReference type="ARBA" id="ARBA00023163"/>
    </source>
</evidence>
<keyword evidence="2" id="KW-0238">DNA-binding</keyword>
<dbReference type="OrthoDB" id="2559672at2"/>
<comment type="caution">
    <text evidence="5">The sequence shown here is derived from an EMBL/GenBank/DDBJ whole genome shotgun (WGS) entry which is preliminary data.</text>
</comment>
<protein>
    <submittedName>
        <fullName evidence="5">AraC family transcriptional regulator</fullName>
    </submittedName>
</protein>
<dbReference type="Pfam" id="PF20240">
    <property type="entry name" value="DUF6597"/>
    <property type="match status" value="1"/>
</dbReference>
<dbReference type="AlphaFoldDB" id="A0A255GM51"/>
<gene>
    <name evidence="5" type="ORF">CGZ94_04320</name>
</gene>
<evidence type="ECO:0000256" key="1">
    <source>
        <dbReference type="ARBA" id="ARBA00023015"/>
    </source>
</evidence>
<organism evidence="5 6">
    <name type="scientific">Enemella evansiae</name>
    <dbReference type="NCBI Taxonomy" id="2016499"/>
    <lineage>
        <taxon>Bacteria</taxon>
        <taxon>Bacillati</taxon>
        <taxon>Actinomycetota</taxon>
        <taxon>Actinomycetes</taxon>
        <taxon>Propionibacteriales</taxon>
        <taxon>Propionibacteriaceae</taxon>
        <taxon>Enemella</taxon>
    </lineage>
</organism>
<keyword evidence="6" id="KW-1185">Reference proteome</keyword>
<dbReference type="InterPro" id="IPR009057">
    <property type="entry name" value="Homeodomain-like_sf"/>
</dbReference>
<dbReference type="InterPro" id="IPR046532">
    <property type="entry name" value="DUF6597"/>
</dbReference>
<dbReference type="SUPFAM" id="SSF46689">
    <property type="entry name" value="Homeodomain-like"/>
    <property type="match status" value="1"/>
</dbReference>
<accession>A0A255GM51</accession>
<dbReference type="Pfam" id="PF12833">
    <property type="entry name" value="HTH_18"/>
    <property type="match status" value="1"/>
</dbReference>
<evidence type="ECO:0000313" key="5">
    <source>
        <dbReference type="EMBL" id="OYO16472.1"/>
    </source>
</evidence>
<feature type="domain" description="HTH araC/xylS-type" evidence="4">
    <location>
        <begin position="160"/>
        <end position="261"/>
    </location>
</feature>
<dbReference type="GO" id="GO:0043565">
    <property type="term" value="F:sequence-specific DNA binding"/>
    <property type="evidence" value="ECO:0007669"/>
    <property type="project" value="InterPro"/>
</dbReference>
<name>A0A255GM51_9ACTN</name>
<dbReference type="EMBL" id="NMVO01000003">
    <property type="protein sequence ID" value="OYO16472.1"/>
    <property type="molecule type" value="Genomic_DNA"/>
</dbReference>
<dbReference type="InterPro" id="IPR050204">
    <property type="entry name" value="AraC_XylS_family_regulators"/>
</dbReference>
<dbReference type="InterPro" id="IPR018060">
    <property type="entry name" value="HTH_AraC"/>
</dbReference>
<keyword evidence="1" id="KW-0805">Transcription regulation</keyword>
<dbReference type="InterPro" id="IPR018062">
    <property type="entry name" value="HTH_AraC-typ_CS"/>
</dbReference>
<evidence type="ECO:0000259" key="4">
    <source>
        <dbReference type="PROSITE" id="PS01124"/>
    </source>
</evidence>